<keyword evidence="3" id="KW-1185">Reference proteome</keyword>
<feature type="signal peptide" evidence="1">
    <location>
        <begin position="1"/>
        <end position="24"/>
    </location>
</feature>
<accession>M9M5M0</accession>
<evidence type="ECO:0000256" key="1">
    <source>
        <dbReference type="SAM" id="SignalP"/>
    </source>
</evidence>
<feature type="chain" id="PRO_5004100740" evidence="1">
    <location>
        <begin position="25"/>
        <end position="91"/>
    </location>
</feature>
<dbReference type="AlphaFoldDB" id="M9M5M0"/>
<keyword evidence="1" id="KW-0732">Signal</keyword>
<evidence type="ECO:0000313" key="3">
    <source>
        <dbReference type="Proteomes" id="UP000029453"/>
    </source>
</evidence>
<dbReference type="Proteomes" id="UP000029453">
    <property type="component" value="Unassembled WGS sequence"/>
</dbReference>
<evidence type="ECO:0000313" key="2">
    <source>
        <dbReference type="EMBL" id="GAC42638.1"/>
    </source>
</evidence>
<comment type="caution">
    <text evidence="2">The sequence shown here is derived from an EMBL/GenBank/DDBJ whole genome shotgun (WGS) entry which is preliminary data.</text>
</comment>
<gene>
    <name evidence="2" type="ORF">PPOP_1996</name>
</gene>
<sequence>MKKLVVSTMAVMTVFAFSASGAFASTCSYGQYNNVGFNPVNYGSYMNLMNYNPYMHKVSNGYSGQSVTPTYFMAAGRSNCGNNNYMYYGYK</sequence>
<proteinExistence type="predicted"/>
<organism evidence="2 3">
    <name type="scientific">Paenibacillus popilliae ATCC 14706</name>
    <dbReference type="NCBI Taxonomy" id="1212764"/>
    <lineage>
        <taxon>Bacteria</taxon>
        <taxon>Bacillati</taxon>
        <taxon>Bacillota</taxon>
        <taxon>Bacilli</taxon>
        <taxon>Bacillales</taxon>
        <taxon>Paenibacillaceae</taxon>
        <taxon>Paenibacillus</taxon>
    </lineage>
</organism>
<name>M9M5M0_PAEPP</name>
<reference evidence="2 3" key="1">
    <citation type="submission" date="2012-10" db="EMBL/GenBank/DDBJ databases">
        <title>Draft Genome Sequence of Paenibacillus popilliae ATCC 14706T.</title>
        <authorList>
            <person name="Iiyama K."/>
            <person name="Mori K."/>
            <person name="Mon H."/>
            <person name="Chieda Y."/>
            <person name="Lee J.M."/>
            <person name="Kusakabe T."/>
            <person name="Tashiro K."/>
            <person name="Asano S."/>
            <person name="Yasunaga-Aoki C."/>
            <person name="Shimizu S."/>
        </authorList>
    </citation>
    <scope>NUCLEOTIDE SEQUENCE [LARGE SCALE GENOMIC DNA]</scope>
    <source>
        <strain evidence="2 3">ATCC 14706</strain>
    </source>
</reference>
<protein>
    <submittedName>
        <fullName evidence="2">Uncharacterized protein</fullName>
    </submittedName>
</protein>
<dbReference type="EMBL" id="BALG01000130">
    <property type="protein sequence ID" value="GAC42638.1"/>
    <property type="molecule type" value="Genomic_DNA"/>
</dbReference>